<reference evidence="2" key="1">
    <citation type="journal article" date="2015" name="Proc. Natl. Acad. Sci. U.S.A.">
        <title>Genome sequence of the Asian Tiger mosquito, Aedes albopictus, reveals insights into its biology, genetics, and evolution.</title>
        <authorList>
            <person name="Chen X.G."/>
            <person name="Jiang X."/>
            <person name="Gu J."/>
            <person name="Xu M."/>
            <person name="Wu Y."/>
            <person name="Deng Y."/>
            <person name="Zhang C."/>
            <person name="Bonizzoni M."/>
            <person name="Dermauw W."/>
            <person name="Vontas J."/>
            <person name="Armbruster P."/>
            <person name="Huang X."/>
            <person name="Yang Y."/>
            <person name="Zhang H."/>
            <person name="He W."/>
            <person name="Peng H."/>
            <person name="Liu Y."/>
            <person name="Wu K."/>
            <person name="Chen J."/>
            <person name="Lirakis M."/>
            <person name="Topalis P."/>
            <person name="Van Leeuwen T."/>
            <person name="Hall A.B."/>
            <person name="Jiang X."/>
            <person name="Thorpe C."/>
            <person name="Mueller R.L."/>
            <person name="Sun C."/>
            <person name="Waterhouse R.M."/>
            <person name="Yan G."/>
            <person name="Tu Z.J."/>
            <person name="Fang X."/>
            <person name="James A.A."/>
        </authorList>
    </citation>
    <scope>NUCLEOTIDE SEQUENCE [LARGE SCALE GENOMIC DNA]</scope>
    <source>
        <strain evidence="2">Foshan</strain>
    </source>
</reference>
<reference evidence="1" key="2">
    <citation type="submission" date="2025-05" db="UniProtKB">
        <authorList>
            <consortium name="EnsemblMetazoa"/>
        </authorList>
    </citation>
    <scope>IDENTIFICATION</scope>
    <source>
        <strain evidence="1">Foshan</strain>
    </source>
</reference>
<organism evidence="1 2">
    <name type="scientific">Aedes albopictus</name>
    <name type="common">Asian tiger mosquito</name>
    <name type="synonym">Stegomyia albopicta</name>
    <dbReference type="NCBI Taxonomy" id="7160"/>
    <lineage>
        <taxon>Eukaryota</taxon>
        <taxon>Metazoa</taxon>
        <taxon>Ecdysozoa</taxon>
        <taxon>Arthropoda</taxon>
        <taxon>Hexapoda</taxon>
        <taxon>Insecta</taxon>
        <taxon>Pterygota</taxon>
        <taxon>Neoptera</taxon>
        <taxon>Endopterygota</taxon>
        <taxon>Diptera</taxon>
        <taxon>Nematocera</taxon>
        <taxon>Culicoidea</taxon>
        <taxon>Culicidae</taxon>
        <taxon>Culicinae</taxon>
        <taxon>Aedini</taxon>
        <taxon>Aedes</taxon>
        <taxon>Stegomyia</taxon>
    </lineage>
</organism>
<dbReference type="GeneID" id="115263272"/>
<accession>A0ABM1YSJ5</accession>
<protein>
    <recommendedName>
        <fullName evidence="3">Secreted protein</fullName>
    </recommendedName>
</protein>
<sequence length="273" mass="31427">MSYLITGLLLNECNDKGFCRQTLQLRLCRRGRSVAQERLVWPRNGRASVPTGRHLEVDKKNITKDLRPYSNFCEDNDSEVMGERSILDRKTNVHYENAVPGKITTAWVATSFLSEGSPAVWTIASASFKMIRSSLYVRHSAVSHTMRKKRYRWRARSSIHKRNPDHLFIQLYAPPHRFILITSTDPILMYERLPILLLNMVTTQPSSSQCCINPGAVGIIVSLLFQSVKMARGPKKHLERMNASKRCWTRPDQVNFAPRTSMDPHKLVIFFRI</sequence>
<dbReference type="EnsemblMetazoa" id="AALFPA23_011786.R16751">
    <property type="protein sequence ID" value="AALFPA23_011786.P16751"/>
    <property type="gene ID" value="AALFPA23_011786"/>
</dbReference>
<dbReference type="RefSeq" id="XP_062702437.1">
    <property type="nucleotide sequence ID" value="XM_062846453.1"/>
</dbReference>
<evidence type="ECO:0008006" key="3">
    <source>
        <dbReference type="Google" id="ProtNLM"/>
    </source>
</evidence>
<dbReference type="Proteomes" id="UP000069940">
    <property type="component" value="Unassembled WGS sequence"/>
</dbReference>
<name>A0ABM1YSJ5_AEDAL</name>
<dbReference type="EnsemblMetazoa" id="AALFPA23_011786.R16750">
    <property type="protein sequence ID" value="AALFPA23_011786.P16750"/>
    <property type="gene ID" value="AALFPA23_011786"/>
</dbReference>
<dbReference type="RefSeq" id="XP_062702436.1">
    <property type="nucleotide sequence ID" value="XM_062846452.1"/>
</dbReference>
<evidence type="ECO:0000313" key="1">
    <source>
        <dbReference type="EnsemblMetazoa" id="AALFPA23_011786.P16751"/>
    </source>
</evidence>
<evidence type="ECO:0000313" key="2">
    <source>
        <dbReference type="Proteomes" id="UP000069940"/>
    </source>
</evidence>
<keyword evidence="2" id="KW-1185">Reference proteome</keyword>
<proteinExistence type="predicted"/>